<dbReference type="PROSITE" id="PS51782">
    <property type="entry name" value="LYSM"/>
    <property type="match status" value="3"/>
</dbReference>
<dbReference type="PANTHER" id="PTHR47053">
    <property type="entry name" value="MUREIN DD-ENDOPEPTIDASE MEPH-RELATED"/>
    <property type="match status" value="1"/>
</dbReference>
<evidence type="ECO:0000259" key="10">
    <source>
        <dbReference type="PROSITE" id="PS51935"/>
    </source>
</evidence>
<dbReference type="Proteomes" id="UP000076510">
    <property type="component" value="Unassembled WGS sequence"/>
</dbReference>
<comment type="caution">
    <text evidence="11">The sequence shown here is derived from an EMBL/GenBank/DDBJ whole genome shotgun (WGS) entry which is preliminary data.</text>
</comment>
<dbReference type="AlphaFoldDB" id="A0A0M0G0A8"/>
<dbReference type="OrthoDB" id="9813368at2"/>
<evidence type="ECO:0000256" key="5">
    <source>
        <dbReference type="ARBA" id="ARBA00022801"/>
    </source>
</evidence>
<keyword evidence="3 8" id="KW-0732">Signal</keyword>
<dbReference type="PANTHER" id="PTHR47053:SF1">
    <property type="entry name" value="MUREIN DD-ENDOPEPTIDASE MEPH-RELATED"/>
    <property type="match status" value="1"/>
</dbReference>
<keyword evidence="6" id="KW-0788">Thiol protease</keyword>
<sequence length="327" mass="35184">MKKTIIAFTTAAVLSSMAVDSIEAASYKVKSGDTLSGIAVKYNTSVSSLKSMNKLKSDMIYVNQVLEVSKSTTSSSSTTTYTVKSGDYLSKIGQKYNVYVADLKKWNNLKSDLIYPGQKLIVSGSSKSTSTSTTTASKPSTSGSYTVKSGDSLSYIAYKYDVTISQLKSWNKLTSNTIYVGQKLKVSGSTSTSTSTGTVKTTSTGTQTPSSSTVVNVAKKYLGTPYKWAGTTPSGFDCSGFIYYVFNEAGYSISRTSTEGYYSQAKSVSNPVPGDLVFFENTYKAGISHMGIYLGNGEFIHASDSGVVVTKLNNTYWAPKFVGYKRF</sequence>
<reference evidence="13" key="1">
    <citation type="submission" date="2015-07" db="EMBL/GenBank/DDBJ databases">
        <title>Fjat-14235 jcm11544.</title>
        <authorList>
            <person name="Liu B."/>
            <person name="Wang J."/>
            <person name="Zhu Y."/>
            <person name="Liu G."/>
            <person name="Chen Q."/>
            <person name="Chen Z."/>
            <person name="Lan J."/>
            <person name="Che J."/>
            <person name="Ge C."/>
            <person name="Shi H."/>
            <person name="Pan Z."/>
            <person name="Liu X."/>
        </authorList>
    </citation>
    <scope>NUCLEOTIDE SEQUENCE [LARGE SCALE GENOMIC DNA]</scope>
    <source>
        <strain evidence="13">JCM 11544</strain>
    </source>
</reference>
<name>A0A0M0G0A8_9BACI</name>
<feature type="domain" description="NlpC/P60" evidence="10">
    <location>
        <begin position="208"/>
        <end position="327"/>
    </location>
</feature>
<feature type="region of interest" description="Disordered" evidence="7">
    <location>
        <begin position="124"/>
        <end position="145"/>
    </location>
</feature>
<dbReference type="PROSITE" id="PS51935">
    <property type="entry name" value="NLPC_P60"/>
    <property type="match status" value="1"/>
</dbReference>
<dbReference type="SUPFAM" id="SSF54001">
    <property type="entry name" value="Cysteine proteinases"/>
    <property type="match status" value="1"/>
</dbReference>
<dbReference type="GO" id="GO:0006508">
    <property type="term" value="P:proteolysis"/>
    <property type="evidence" value="ECO:0007669"/>
    <property type="project" value="UniProtKB-KW"/>
</dbReference>
<keyword evidence="4" id="KW-0677">Repeat</keyword>
<evidence type="ECO:0000256" key="3">
    <source>
        <dbReference type="ARBA" id="ARBA00022729"/>
    </source>
</evidence>
<dbReference type="EMBL" id="LGUE01000008">
    <property type="protein sequence ID" value="KON82911.1"/>
    <property type="molecule type" value="Genomic_DNA"/>
</dbReference>
<keyword evidence="2" id="KW-0645">Protease</keyword>
<feature type="compositionally biased region" description="Low complexity" evidence="7">
    <location>
        <begin position="124"/>
        <end position="144"/>
    </location>
</feature>
<evidence type="ECO:0000256" key="8">
    <source>
        <dbReference type="SAM" id="SignalP"/>
    </source>
</evidence>
<evidence type="ECO:0000259" key="9">
    <source>
        <dbReference type="PROSITE" id="PS51782"/>
    </source>
</evidence>
<dbReference type="RefSeq" id="WP_053429562.1">
    <property type="nucleotide sequence ID" value="NZ_JAMQJB010000009.1"/>
</dbReference>
<dbReference type="InterPro" id="IPR038765">
    <property type="entry name" value="Papain-like_cys_pep_sf"/>
</dbReference>
<reference evidence="12" key="4">
    <citation type="submission" date="2016-01" db="EMBL/GenBank/DDBJ databases">
        <authorList>
            <person name="McClelland M."/>
            <person name="Jain A."/>
            <person name="Saraogi P."/>
            <person name="Mendelson R."/>
            <person name="Westerman R."/>
            <person name="SanMiguel P."/>
            <person name="Csonka L."/>
        </authorList>
    </citation>
    <scope>NUCLEOTIDE SEQUENCE</scope>
    <source>
        <strain evidence="12">M19</strain>
    </source>
</reference>
<evidence type="ECO:0000313" key="13">
    <source>
        <dbReference type="Proteomes" id="UP000037405"/>
    </source>
</evidence>
<evidence type="ECO:0000313" key="14">
    <source>
        <dbReference type="Proteomes" id="UP000076510"/>
    </source>
</evidence>
<organism evidence="11 13">
    <name type="scientific">Rossellomorea marisflavi</name>
    <dbReference type="NCBI Taxonomy" id="189381"/>
    <lineage>
        <taxon>Bacteria</taxon>
        <taxon>Bacillati</taxon>
        <taxon>Bacillota</taxon>
        <taxon>Bacilli</taxon>
        <taxon>Bacillales</taxon>
        <taxon>Bacillaceae</taxon>
        <taxon>Rossellomorea</taxon>
    </lineage>
</organism>
<dbReference type="Pfam" id="PF00877">
    <property type="entry name" value="NLPC_P60"/>
    <property type="match status" value="1"/>
</dbReference>
<evidence type="ECO:0000313" key="12">
    <source>
        <dbReference type="EMBL" id="KZE43919.1"/>
    </source>
</evidence>
<accession>A0A0M0G0A8</accession>
<proteinExistence type="inferred from homology"/>
<dbReference type="InterPro" id="IPR018392">
    <property type="entry name" value="LysM"/>
</dbReference>
<evidence type="ECO:0000313" key="11">
    <source>
        <dbReference type="EMBL" id="KON82911.1"/>
    </source>
</evidence>
<evidence type="ECO:0008006" key="15">
    <source>
        <dbReference type="Google" id="ProtNLM"/>
    </source>
</evidence>
<dbReference type="Proteomes" id="UP000037405">
    <property type="component" value="Unassembled WGS sequence"/>
</dbReference>
<feature type="signal peptide" evidence="8">
    <location>
        <begin position="1"/>
        <end position="18"/>
    </location>
</feature>
<dbReference type="SUPFAM" id="SSF54106">
    <property type="entry name" value="LysM domain"/>
    <property type="match status" value="3"/>
</dbReference>
<dbReference type="Pfam" id="PF01476">
    <property type="entry name" value="LysM"/>
    <property type="match status" value="3"/>
</dbReference>
<feature type="chain" id="PRO_5038209929" description="LysM peptidoglycan-binding domain-containing protein" evidence="8">
    <location>
        <begin position="19"/>
        <end position="327"/>
    </location>
</feature>
<reference evidence="11" key="2">
    <citation type="submission" date="2015-07" db="EMBL/GenBank/DDBJ databases">
        <title>MeaNS - Measles Nucleotide Surveillance Program.</title>
        <authorList>
            <person name="Tran T."/>
            <person name="Druce J."/>
        </authorList>
    </citation>
    <scope>NUCLEOTIDE SEQUENCE</scope>
    <source>
        <strain evidence="11">JCM 11544</strain>
    </source>
</reference>
<feature type="domain" description="LysM" evidence="9">
    <location>
        <begin position="143"/>
        <end position="186"/>
    </location>
</feature>
<gene>
    <name evidence="11" type="ORF">AF331_18885</name>
    <name evidence="12" type="ORF">AV649_08740</name>
</gene>
<dbReference type="Gene3D" id="3.10.350.10">
    <property type="entry name" value="LysM domain"/>
    <property type="match status" value="3"/>
</dbReference>
<protein>
    <recommendedName>
        <fullName evidence="15">LysM peptidoglycan-binding domain-containing protein</fullName>
    </recommendedName>
</protein>
<dbReference type="GO" id="GO:0008234">
    <property type="term" value="F:cysteine-type peptidase activity"/>
    <property type="evidence" value="ECO:0007669"/>
    <property type="project" value="UniProtKB-KW"/>
</dbReference>
<dbReference type="Gene3D" id="3.90.1720.10">
    <property type="entry name" value="endopeptidase domain like (from Nostoc punctiforme)"/>
    <property type="match status" value="1"/>
</dbReference>
<evidence type="ECO:0000256" key="4">
    <source>
        <dbReference type="ARBA" id="ARBA00022737"/>
    </source>
</evidence>
<dbReference type="PATRIC" id="fig|189381.12.peg.3284"/>
<dbReference type="STRING" id="189381.GCA_900166615_00451"/>
<feature type="domain" description="LysM" evidence="9">
    <location>
        <begin position="79"/>
        <end position="122"/>
    </location>
</feature>
<dbReference type="InterPro" id="IPR036779">
    <property type="entry name" value="LysM_dom_sf"/>
</dbReference>
<evidence type="ECO:0000256" key="2">
    <source>
        <dbReference type="ARBA" id="ARBA00022670"/>
    </source>
</evidence>
<dbReference type="InterPro" id="IPR051202">
    <property type="entry name" value="Peptidase_C40"/>
</dbReference>
<dbReference type="InterPro" id="IPR000064">
    <property type="entry name" value="NLP_P60_dom"/>
</dbReference>
<dbReference type="CDD" id="cd00118">
    <property type="entry name" value="LysM"/>
    <property type="match status" value="3"/>
</dbReference>
<keyword evidence="5" id="KW-0378">Hydrolase</keyword>
<reference evidence="14" key="3">
    <citation type="submission" date="2016-01" db="EMBL/GenBank/DDBJ databases">
        <title>Whole genome sequencing of Bhargavaea cecembensis T14.</title>
        <authorList>
            <person name="Hong K.W."/>
        </authorList>
    </citation>
    <scope>NUCLEOTIDE SEQUENCE [LARGE SCALE GENOMIC DNA]</scope>
    <source>
        <strain evidence="14">M19</strain>
    </source>
</reference>
<evidence type="ECO:0000256" key="7">
    <source>
        <dbReference type="SAM" id="MobiDB-lite"/>
    </source>
</evidence>
<evidence type="ECO:0000256" key="1">
    <source>
        <dbReference type="ARBA" id="ARBA00007074"/>
    </source>
</evidence>
<keyword evidence="13" id="KW-1185">Reference proteome</keyword>
<dbReference type="SMART" id="SM00257">
    <property type="entry name" value="LysM"/>
    <property type="match status" value="3"/>
</dbReference>
<dbReference type="EMBL" id="LQQY01000045">
    <property type="protein sequence ID" value="KZE43919.1"/>
    <property type="molecule type" value="Genomic_DNA"/>
</dbReference>
<feature type="domain" description="LysM" evidence="9">
    <location>
        <begin position="25"/>
        <end position="68"/>
    </location>
</feature>
<evidence type="ECO:0000256" key="6">
    <source>
        <dbReference type="ARBA" id="ARBA00022807"/>
    </source>
</evidence>
<feature type="region of interest" description="Disordered" evidence="7">
    <location>
        <begin position="189"/>
        <end position="209"/>
    </location>
</feature>
<comment type="similarity">
    <text evidence="1">Belongs to the peptidase C40 family.</text>
</comment>